<reference evidence="3" key="1">
    <citation type="submission" date="2016-06" db="UniProtKB">
        <authorList>
            <consortium name="WormBaseParasite"/>
        </authorList>
    </citation>
    <scope>IDENTIFICATION</scope>
</reference>
<keyword evidence="2" id="KW-1185">Reference proteome</keyword>
<dbReference type="WBParaSite" id="ECPE_0001560701-mRNA-1">
    <property type="protein sequence ID" value="ECPE_0001560701-mRNA-1"/>
    <property type="gene ID" value="ECPE_0001560701"/>
</dbReference>
<reference evidence="1 2" key="2">
    <citation type="submission" date="2018-11" db="EMBL/GenBank/DDBJ databases">
        <authorList>
            <consortium name="Pathogen Informatics"/>
        </authorList>
    </citation>
    <scope>NUCLEOTIDE SEQUENCE [LARGE SCALE GENOMIC DNA]</scope>
    <source>
        <strain evidence="1 2">Egypt</strain>
    </source>
</reference>
<dbReference type="EMBL" id="UZAN01061013">
    <property type="protein sequence ID" value="VDP92839.1"/>
    <property type="molecule type" value="Genomic_DNA"/>
</dbReference>
<evidence type="ECO:0000313" key="2">
    <source>
        <dbReference type="Proteomes" id="UP000272942"/>
    </source>
</evidence>
<proteinExistence type="predicted"/>
<dbReference type="Proteomes" id="UP000272942">
    <property type="component" value="Unassembled WGS sequence"/>
</dbReference>
<sequence>MVELTPFDGNPSSYQRFIRKFDNFVEYRIADPGQKLLYPKHCCRGKARDTIEECVILPNELGYSRAKDIFKELFGLPFHAAGTLMDGVLAETHKARNEPDSLVRLVTKMQNFFITLTKMKEAVIIVRLKREPNFTELTEFIRNGAKVSSSRFG</sequence>
<gene>
    <name evidence="1" type="ORF">ECPE_LOCUS15567</name>
</gene>
<evidence type="ECO:0000313" key="3">
    <source>
        <dbReference type="WBParaSite" id="ECPE_0001560701-mRNA-1"/>
    </source>
</evidence>
<accession>A0A183B8N2</accession>
<organism evidence="3">
    <name type="scientific">Echinostoma caproni</name>
    <dbReference type="NCBI Taxonomy" id="27848"/>
    <lineage>
        <taxon>Eukaryota</taxon>
        <taxon>Metazoa</taxon>
        <taxon>Spiralia</taxon>
        <taxon>Lophotrochozoa</taxon>
        <taxon>Platyhelminthes</taxon>
        <taxon>Trematoda</taxon>
        <taxon>Digenea</taxon>
        <taxon>Plagiorchiida</taxon>
        <taxon>Echinostomata</taxon>
        <taxon>Echinostomatoidea</taxon>
        <taxon>Echinostomatidae</taxon>
        <taxon>Echinostoma</taxon>
    </lineage>
</organism>
<evidence type="ECO:0000313" key="1">
    <source>
        <dbReference type="EMBL" id="VDP92839.1"/>
    </source>
</evidence>
<protein>
    <submittedName>
        <fullName evidence="3">Retrotransposon protein</fullName>
    </submittedName>
</protein>
<dbReference type="AlphaFoldDB" id="A0A183B8N2"/>
<dbReference type="OrthoDB" id="10068075at2759"/>
<name>A0A183B8N2_9TREM</name>
<dbReference type="PANTHER" id="PTHR47331">
    <property type="entry name" value="PHD-TYPE DOMAIN-CONTAINING PROTEIN"/>
    <property type="match status" value="1"/>
</dbReference>